<evidence type="ECO:0000256" key="1">
    <source>
        <dbReference type="ARBA" id="ARBA00004613"/>
    </source>
</evidence>
<dbReference type="Proteomes" id="UP000712281">
    <property type="component" value="Unassembled WGS sequence"/>
</dbReference>
<dbReference type="EMBL" id="QGKY02000089">
    <property type="protein sequence ID" value="KAF2614227.1"/>
    <property type="molecule type" value="Genomic_DNA"/>
</dbReference>
<protein>
    <recommendedName>
        <fullName evidence="6">S-protein homolog</fullName>
    </recommendedName>
</protein>
<dbReference type="AlphaFoldDB" id="A0A8S9JID8"/>
<comment type="caution">
    <text evidence="7">The sequence shown here is derived from an EMBL/GenBank/DDBJ whole genome shotgun (WGS) entry which is preliminary data.</text>
</comment>
<proteinExistence type="inferred from homology"/>
<evidence type="ECO:0000256" key="6">
    <source>
        <dbReference type="RuleBase" id="RU367044"/>
    </source>
</evidence>
<evidence type="ECO:0000256" key="5">
    <source>
        <dbReference type="ARBA" id="ARBA00022729"/>
    </source>
</evidence>
<feature type="signal peptide" evidence="6">
    <location>
        <begin position="1"/>
        <end position="17"/>
    </location>
</feature>
<name>A0A8S9JID8_BRACR</name>
<evidence type="ECO:0000313" key="7">
    <source>
        <dbReference type="EMBL" id="KAF2582340.1"/>
    </source>
</evidence>
<dbReference type="Pfam" id="PF05938">
    <property type="entry name" value="Self-incomp_S1"/>
    <property type="match status" value="1"/>
</dbReference>
<comment type="subcellular location">
    <subcellularLocation>
        <location evidence="1 6">Secreted</location>
    </subcellularLocation>
</comment>
<keyword evidence="4 6" id="KW-0964">Secreted</keyword>
<evidence type="ECO:0000313" key="8">
    <source>
        <dbReference type="EMBL" id="KAF2614227.1"/>
    </source>
</evidence>
<evidence type="ECO:0000256" key="3">
    <source>
        <dbReference type="ARBA" id="ARBA00022471"/>
    </source>
</evidence>
<organism evidence="7 9">
    <name type="scientific">Brassica cretica</name>
    <name type="common">Mustard</name>
    <dbReference type="NCBI Taxonomy" id="69181"/>
    <lineage>
        <taxon>Eukaryota</taxon>
        <taxon>Viridiplantae</taxon>
        <taxon>Streptophyta</taxon>
        <taxon>Embryophyta</taxon>
        <taxon>Tracheophyta</taxon>
        <taxon>Spermatophyta</taxon>
        <taxon>Magnoliopsida</taxon>
        <taxon>eudicotyledons</taxon>
        <taxon>Gunneridae</taxon>
        <taxon>Pentapetalae</taxon>
        <taxon>rosids</taxon>
        <taxon>malvids</taxon>
        <taxon>Brassicales</taxon>
        <taxon>Brassicaceae</taxon>
        <taxon>Brassiceae</taxon>
        <taxon>Brassica</taxon>
    </lineage>
</organism>
<dbReference type="GO" id="GO:0060320">
    <property type="term" value="P:rejection of self pollen"/>
    <property type="evidence" value="ECO:0007669"/>
    <property type="project" value="UniProtKB-KW"/>
</dbReference>
<feature type="chain" id="PRO_5042659500" description="S-protein homolog" evidence="6">
    <location>
        <begin position="18"/>
        <end position="113"/>
    </location>
</feature>
<evidence type="ECO:0000256" key="4">
    <source>
        <dbReference type="ARBA" id="ARBA00022525"/>
    </source>
</evidence>
<comment type="similarity">
    <text evidence="2 6">Belongs to the plant self-incompatibility (S1) protein family.</text>
</comment>
<feature type="non-terminal residue" evidence="7">
    <location>
        <position position="1"/>
    </location>
</feature>
<dbReference type="InterPro" id="IPR010264">
    <property type="entry name" value="Self-incomp_S1"/>
</dbReference>
<gene>
    <name evidence="7" type="ORF">F2Q68_00001044</name>
    <name evidence="8" type="ORF">F2Q70_00008013</name>
</gene>
<reference evidence="7" key="1">
    <citation type="submission" date="2019-12" db="EMBL/GenBank/DDBJ databases">
        <title>Genome sequencing and annotation of Brassica cretica.</title>
        <authorList>
            <person name="Studholme D.J."/>
            <person name="Sarris P.F."/>
        </authorList>
    </citation>
    <scope>NUCLEOTIDE SEQUENCE</scope>
    <source>
        <strain evidence="7">PFS-001/15</strain>
        <strain evidence="8">PFS-102/07</strain>
        <tissue evidence="7">Leaf</tissue>
    </source>
</reference>
<evidence type="ECO:0000313" key="9">
    <source>
        <dbReference type="Proteomes" id="UP000712281"/>
    </source>
</evidence>
<accession>A0A8S9JID8</accession>
<dbReference type="GO" id="GO:0005576">
    <property type="term" value="C:extracellular region"/>
    <property type="evidence" value="ECO:0007669"/>
    <property type="project" value="UniProtKB-SubCell"/>
</dbReference>
<sequence>KIFLFLFSLCIIVLVHGHGVKISNELKFQKDLNMSCFSADDRIKERTLKPGTHWEFNFGLNVVGNTRYMCTLKQGPGFKHHQSFRAFKRRGLWDWRAREDGIYLTRKKIGTTT</sequence>
<evidence type="ECO:0000256" key="2">
    <source>
        <dbReference type="ARBA" id="ARBA00005581"/>
    </source>
</evidence>
<keyword evidence="3 6" id="KW-0713">Self-incompatibility</keyword>
<keyword evidence="5 6" id="KW-0732">Signal</keyword>
<dbReference type="EMBL" id="QGKW02001660">
    <property type="protein sequence ID" value="KAF2582340.1"/>
    <property type="molecule type" value="Genomic_DNA"/>
</dbReference>
<dbReference type="PANTHER" id="PTHR31232">
    <property type="match status" value="1"/>
</dbReference>
<dbReference type="PANTHER" id="PTHR31232:SF54">
    <property type="entry name" value="S-PROTEIN HOMOLOG-RELATED"/>
    <property type="match status" value="1"/>
</dbReference>